<dbReference type="AlphaFoldDB" id="A0A542XXH4"/>
<dbReference type="Proteomes" id="UP000319094">
    <property type="component" value="Unassembled WGS sequence"/>
</dbReference>
<evidence type="ECO:0000313" key="5">
    <source>
        <dbReference type="EMBL" id="TQL40532.1"/>
    </source>
</evidence>
<dbReference type="GO" id="GO:0003700">
    <property type="term" value="F:DNA-binding transcription factor activity"/>
    <property type="evidence" value="ECO:0007669"/>
    <property type="project" value="InterPro"/>
</dbReference>
<evidence type="ECO:0000256" key="1">
    <source>
        <dbReference type="ARBA" id="ARBA00023015"/>
    </source>
</evidence>
<dbReference type="Gene3D" id="1.10.10.60">
    <property type="entry name" value="Homeodomain-like"/>
    <property type="match status" value="1"/>
</dbReference>
<evidence type="ECO:0000259" key="4">
    <source>
        <dbReference type="PROSITE" id="PS01124"/>
    </source>
</evidence>
<dbReference type="Gene3D" id="2.60.120.10">
    <property type="entry name" value="Jelly Rolls"/>
    <property type="match status" value="1"/>
</dbReference>
<sequence length="295" mass="31427">MSANRSLSVATPVFPVHDIAPRNGPAGTPVIIVEPITADVAIGSPHRHAFTQLVLVERGTGTHQVDFASVPIRAGELHLLAPGQVHHWQADPGLRCLAILFSEDALDPLGLLPDRIRELLLLGAAPIAPPAPALARIRRLFAAIEDAPSPETGAYILAALLHECADASVEHQTLGSHSALTRDFMRCVLRSPDARLTVASCAARLSVTAGYLAEQVVADTGSTPGRILRTAIAREAQRLLSGSDLSAAQISSKLGFSEPSYFSRFFRREVGSTPTEYRGLGTDAAARPRKERHAS</sequence>
<name>A0A542XXH4_9MICO</name>
<dbReference type="SUPFAM" id="SSF46689">
    <property type="entry name" value="Homeodomain-like"/>
    <property type="match status" value="1"/>
</dbReference>
<accession>A0A542XXH4</accession>
<organism evidence="5 6">
    <name type="scientific">Leucobacter komagatae</name>
    <dbReference type="NCBI Taxonomy" id="55969"/>
    <lineage>
        <taxon>Bacteria</taxon>
        <taxon>Bacillati</taxon>
        <taxon>Actinomycetota</taxon>
        <taxon>Actinomycetes</taxon>
        <taxon>Micrococcales</taxon>
        <taxon>Microbacteriaceae</taxon>
        <taxon>Leucobacter</taxon>
    </lineage>
</organism>
<dbReference type="RefSeq" id="WP_170219793.1">
    <property type="nucleotide sequence ID" value="NZ_BAAAUY010000023.1"/>
</dbReference>
<keyword evidence="1" id="KW-0805">Transcription regulation</keyword>
<dbReference type="InterPro" id="IPR014710">
    <property type="entry name" value="RmlC-like_jellyroll"/>
</dbReference>
<gene>
    <name evidence="5" type="ORF">FB468_3053</name>
</gene>
<protein>
    <submittedName>
        <fullName evidence="5">AraC-like DNA-binding protein</fullName>
    </submittedName>
</protein>
<dbReference type="InterPro" id="IPR009057">
    <property type="entry name" value="Homeodomain-like_sf"/>
</dbReference>
<evidence type="ECO:0000313" key="6">
    <source>
        <dbReference type="Proteomes" id="UP000319094"/>
    </source>
</evidence>
<dbReference type="InterPro" id="IPR003313">
    <property type="entry name" value="AraC-bd"/>
</dbReference>
<dbReference type="PRINTS" id="PR00032">
    <property type="entry name" value="HTHARAC"/>
</dbReference>
<dbReference type="PANTHER" id="PTHR43280:SF32">
    <property type="entry name" value="TRANSCRIPTIONAL REGULATORY PROTEIN"/>
    <property type="match status" value="1"/>
</dbReference>
<proteinExistence type="predicted"/>
<dbReference type="Pfam" id="PF12833">
    <property type="entry name" value="HTH_18"/>
    <property type="match status" value="1"/>
</dbReference>
<dbReference type="EMBL" id="VFON01000002">
    <property type="protein sequence ID" value="TQL40532.1"/>
    <property type="molecule type" value="Genomic_DNA"/>
</dbReference>
<evidence type="ECO:0000256" key="3">
    <source>
        <dbReference type="ARBA" id="ARBA00023163"/>
    </source>
</evidence>
<dbReference type="PROSITE" id="PS01124">
    <property type="entry name" value="HTH_ARAC_FAMILY_2"/>
    <property type="match status" value="1"/>
</dbReference>
<dbReference type="InterPro" id="IPR018060">
    <property type="entry name" value="HTH_AraC"/>
</dbReference>
<comment type="caution">
    <text evidence="5">The sequence shown here is derived from an EMBL/GenBank/DDBJ whole genome shotgun (WGS) entry which is preliminary data.</text>
</comment>
<reference evidence="5 6" key="1">
    <citation type="submission" date="2019-06" db="EMBL/GenBank/DDBJ databases">
        <title>Sequencing the genomes of 1000 actinobacteria strains.</title>
        <authorList>
            <person name="Klenk H.-P."/>
        </authorList>
    </citation>
    <scope>NUCLEOTIDE SEQUENCE [LARGE SCALE GENOMIC DNA]</scope>
    <source>
        <strain evidence="5 6">DSM 8803</strain>
    </source>
</reference>
<dbReference type="GO" id="GO:0043565">
    <property type="term" value="F:sequence-specific DNA binding"/>
    <property type="evidence" value="ECO:0007669"/>
    <property type="project" value="InterPro"/>
</dbReference>
<keyword evidence="3" id="KW-0804">Transcription</keyword>
<dbReference type="SUPFAM" id="SSF51215">
    <property type="entry name" value="Regulatory protein AraC"/>
    <property type="match status" value="1"/>
</dbReference>
<keyword evidence="6" id="KW-1185">Reference proteome</keyword>
<dbReference type="Pfam" id="PF02311">
    <property type="entry name" value="AraC_binding"/>
    <property type="match status" value="1"/>
</dbReference>
<feature type="domain" description="HTH araC/xylS-type" evidence="4">
    <location>
        <begin position="182"/>
        <end position="280"/>
    </location>
</feature>
<dbReference type="InterPro" id="IPR020449">
    <property type="entry name" value="Tscrpt_reg_AraC-type_HTH"/>
</dbReference>
<dbReference type="SMART" id="SM00342">
    <property type="entry name" value="HTH_ARAC"/>
    <property type="match status" value="1"/>
</dbReference>
<dbReference type="PANTHER" id="PTHR43280">
    <property type="entry name" value="ARAC-FAMILY TRANSCRIPTIONAL REGULATOR"/>
    <property type="match status" value="1"/>
</dbReference>
<dbReference type="InterPro" id="IPR037923">
    <property type="entry name" value="HTH-like"/>
</dbReference>
<evidence type="ECO:0000256" key="2">
    <source>
        <dbReference type="ARBA" id="ARBA00023125"/>
    </source>
</evidence>
<keyword evidence="2 5" id="KW-0238">DNA-binding</keyword>